<comment type="caution">
    <text evidence="1">The sequence shown here is derived from an EMBL/GenBank/DDBJ whole genome shotgun (WGS) entry which is preliminary data.</text>
</comment>
<dbReference type="InterPro" id="IPR052026">
    <property type="entry name" value="ExeA_AAA_ATPase_DNA-bind"/>
</dbReference>
<reference evidence="1" key="1">
    <citation type="journal article" date="2015" name="Nature">
        <title>Complex archaea that bridge the gap between prokaryotes and eukaryotes.</title>
        <authorList>
            <person name="Spang A."/>
            <person name="Saw J.H."/>
            <person name="Jorgensen S.L."/>
            <person name="Zaremba-Niedzwiedzka K."/>
            <person name="Martijn J."/>
            <person name="Lind A.E."/>
            <person name="van Eijk R."/>
            <person name="Schleper C."/>
            <person name="Guy L."/>
            <person name="Ettema T.J."/>
        </authorList>
    </citation>
    <scope>NUCLEOTIDE SEQUENCE</scope>
</reference>
<dbReference type="EMBL" id="LAZR01000002">
    <property type="protein sequence ID" value="KKO11483.1"/>
    <property type="molecule type" value="Genomic_DNA"/>
</dbReference>
<evidence type="ECO:0008006" key="2">
    <source>
        <dbReference type="Google" id="ProtNLM"/>
    </source>
</evidence>
<gene>
    <name evidence="1" type="ORF">LCGC14_0009760</name>
</gene>
<name>A0A0F9WG85_9ZZZZ</name>
<proteinExistence type="predicted"/>
<dbReference type="PANTHER" id="PTHR35894">
    <property type="entry name" value="GENERAL SECRETION PATHWAY PROTEIN A-RELATED"/>
    <property type="match status" value="1"/>
</dbReference>
<dbReference type="AlphaFoldDB" id="A0A0F9WG85"/>
<dbReference type="InterPro" id="IPR027417">
    <property type="entry name" value="P-loop_NTPase"/>
</dbReference>
<dbReference type="SUPFAM" id="SSF52540">
    <property type="entry name" value="P-loop containing nucleoside triphosphate hydrolases"/>
    <property type="match status" value="1"/>
</dbReference>
<sequence length="250" mass="27750">MKHDPLKFDIAPFSDTPDQRLFWDGHGCQQIFNALLSVIVDGSPLQTVIAEPGLGKTILCRKLLNSLKSHKSRYRALYLPYPHQDFDDSLESELFAAAPDQRRTVLLLDEAQALPDEFLCRLTQSLLPGGSGAGSMQAVLFGQPELEQHLQSIALKPLADLRTANYQIQPFTRHQIQNYLNERLLKAGTDPQALLDKKIVDTVWRASGGIPRIANTIMRKALHAARDDNTDTLQYSHVLAATASTDATVP</sequence>
<organism evidence="1">
    <name type="scientific">marine sediment metagenome</name>
    <dbReference type="NCBI Taxonomy" id="412755"/>
    <lineage>
        <taxon>unclassified sequences</taxon>
        <taxon>metagenomes</taxon>
        <taxon>ecological metagenomes</taxon>
    </lineage>
</organism>
<accession>A0A0F9WG85</accession>
<dbReference type="PANTHER" id="PTHR35894:SF1">
    <property type="entry name" value="PHOSPHORIBULOKINASE _ URIDINE KINASE FAMILY"/>
    <property type="match status" value="1"/>
</dbReference>
<protein>
    <recommendedName>
        <fullName evidence="2">AAA+ ATPase domain-containing protein</fullName>
    </recommendedName>
</protein>
<evidence type="ECO:0000313" key="1">
    <source>
        <dbReference type="EMBL" id="KKO11483.1"/>
    </source>
</evidence>